<dbReference type="SUPFAM" id="SSF144083">
    <property type="entry name" value="Magnesium transport protein CorA, transmembrane region"/>
    <property type="match status" value="1"/>
</dbReference>
<feature type="transmembrane region" description="Helical" evidence="12">
    <location>
        <begin position="288"/>
        <end position="308"/>
    </location>
</feature>
<name>A0A150L5J5_9BACI</name>
<keyword evidence="6 12" id="KW-0460">Magnesium</keyword>
<dbReference type="Proteomes" id="UP000075683">
    <property type="component" value="Unassembled WGS sequence"/>
</dbReference>
<keyword evidence="8 12" id="KW-0406">Ion transport</keyword>
<evidence type="ECO:0000256" key="5">
    <source>
        <dbReference type="ARBA" id="ARBA00022692"/>
    </source>
</evidence>
<dbReference type="GO" id="GO:0050897">
    <property type="term" value="F:cobalt ion binding"/>
    <property type="evidence" value="ECO:0007669"/>
    <property type="project" value="TreeGrafter"/>
</dbReference>
<dbReference type="Gene3D" id="3.30.460.20">
    <property type="entry name" value="CorA soluble domain-like"/>
    <property type="match status" value="1"/>
</dbReference>
<dbReference type="FunFam" id="1.20.58.340:FF:000004">
    <property type="entry name" value="Magnesium transport protein CorA"/>
    <property type="match status" value="1"/>
</dbReference>
<dbReference type="SUPFAM" id="SSF143865">
    <property type="entry name" value="CorA soluble domain-like"/>
    <property type="match status" value="1"/>
</dbReference>
<accession>A0A150L5J5</accession>
<evidence type="ECO:0000256" key="7">
    <source>
        <dbReference type="ARBA" id="ARBA00022989"/>
    </source>
</evidence>
<dbReference type="InterPro" id="IPR004488">
    <property type="entry name" value="Mg/Co-transport_prot_CorA"/>
</dbReference>
<dbReference type="RefSeq" id="WP_061570344.1">
    <property type="nucleotide sequence ID" value="NZ_LQYT01000147.1"/>
</dbReference>
<evidence type="ECO:0000313" key="14">
    <source>
        <dbReference type="Proteomes" id="UP000075683"/>
    </source>
</evidence>
<evidence type="ECO:0000256" key="8">
    <source>
        <dbReference type="ARBA" id="ARBA00023065"/>
    </source>
</evidence>
<dbReference type="InterPro" id="IPR002523">
    <property type="entry name" value="MgTranspt_CorA/ZnTranspt_ZntB"/>
</dbReference>
<evidence type="ECO:0000256" key="2">
    <source>
        <dbReference type="ARBA" id="ARBA00009765"/>
    </source>
</evidence>
<comment type="function">
    <text evidence="11">Mediates influx of magnesium ions. Alternates between open and closed states. Activated by low cytoplasmic Mg(2+) levels. Inactive when cytoplasmic Mg(2+) levels are high.</text>
</comment>
<comment type="subcellular location">
    <subcellularLocation>
        <location evidence="1">Cell membrane</location>
        <topology evidence="1">Multi-pass membrane protein</topology>
    </subcellularLocation>
    <subcellularLocation>
        <location evidence="12">Membrane</location>
        <topology evidence="12">Multi-pass membrane protein</topology>
    </subcellularLocation>
</comment>
<organism evidence="13 14">
    <name type="scientific">Caldibacillus debilis</name>
    <dbReference type="NCBI Taxonomy" id="301148"/>
    <lineage>
        <taxon>Bacteria</taxon>
        <taxon>Bacillati</taxon>
        <taxon>Bacillota</taxon>
        <taxon>Bacilli</taxon>
        <taxon>Bacillales</taxon>
        <taxon>Bacillaceae</taxon>
        <taxon>Caldibacillus</taxon>
    </lineage>
</organism>
<dbReference type="Gene3D" id="1.20.58.340">
    <property type="entry name" value="Magnesium transport protein CorA, transmembrane region"/>
    <property type="match status" value="2"/>
</dbReference>
<dbReference type="AlphaFoldDB" id="A0A150L5J5"/>
<evidence type="ECO:0000256" key="6">
    <source>
        <dbReference type="ARBA" id="ARBA00022842"/>
    </source>
</evidence>
<dbReference type="STRING" id="301148.B4135_4265"/>
<dbReference type="InterPro" id="IPR045863">
    <property type="entry name" value="CorA_TM1_TM2"/>
</dbReference>
<dbReference type="GO" id="GO:0015095">
    <property type="term" value="F:magnesium ion transmembrane transporter activity"/>
    <property type="evidence" value="ECO:0007669"/>
    <property type="project" value="UniProtKB-UniRule"/>
</dbReference>
<comment type="caution">
    <text evidence="13">The sequence shown here is derived from an EMBL/GenBank/DDBJ whole genome shotgun (WGS) entry which is preliminary data.</text>
</comment>
<evidence type="ECO:0000256" key="9">
    <source>
        <dbReference type="ARBA" id="ARBA00023136"/>
    </source>
</evidence>
<dbReference type="NCBIfam" id="TIGR00383">
    <property type="entry name" value="corA"/>
    <property type="match status" value="1"/>
</dbReference>
<dbReference type="OrthoDB" id="9803416at2"/>
<dbReference type="GO" id="GO:0005886">
    <property type="term" value="C:plasma membrane"/>
    <property type="evidence" value="ECO:0007669"/>
    <property type="project" value="UniProtKB-SubCell"/>
</dbReference>
<proteinExistence type="inferred from homology"/>
<dbReference type="GO" id="GO:0000287">
    <property type="term" value="F:magnesium ion binding"/>
    <property type="evidence" value="ECO:0007669"/>
    <property type="project" value="TreeGrafter"/>
</dbReference>
<keyword evidence="3 12" id="KW-0813">Transport</keyword>
<reference evidence="13 14" key="1">
    <citation type="submission" date="2016-01" db="EMBL/GenBank/DDBJ databases">
        <title>Draft Genome Sequences of Seven Thermophilic Sporeformers Isolated from Foods.</title>
        <authorList>
            <person name="Berendsen E.M."/>
            <person name="Wells-Bennik M.H."/>
            <person name="Krawcyk A.O."/>
            <person name="De Jong A."/>
            <person name="Holsappel S."/>
            <person name="Eijlander R.T."/>
            <person name="Kuipers O.P."/>
        </authorList>
    </citation>
    <scope>NUCLEOTIDE SEQUENCE [LARGE SCALE GENOMIC DNA]</scope>
    <source>
        <strain evidence="13 14">B4135</strain>
    </source>
</reference>
<dbReference type="EMBL" id="LQYT01000147">
    <property type="protein sequence ID" value="KYD07584.1"/>
    <property type="molecule type" value="Genomic_DNA"/>
</dbReference>
<dbReference type="PANTHER" id="PTHR46494">
    <property type="entry name" value="CORA FAMILY METAL ION TRANSPORTER (EUROFUNG)"/>
    <property type="match status" value="1"/>
</dbReference>
<keyword evidence="9 12" id="KW-0472">Membrane</keyword>
<protein>
    <recommendedName>
        <fullName evidence="12">Magnesium transport protein CorA</fullName>
    </recommendedName>
</protein>
<evidence type="ECO:0000256" key="10">
    <source>
        <dbReference type="ARBA" id="ARBA00034269"/>
    </source>
</evidence>
<evidence type="ECO:0000313" key="13">
    <source>
        <dbReference type="EMBL" id="KYD07584.1"/>
    </source>
</evidence>
<sequence length="315" mass="37940">MIRTTAVLEDNTIANGLSLEELKAKENEIRWFWTDFNLPDEKEIAELERFFDFHPLAVEDCVNRLQRPKIDYYEGYAFFVLHYLHTEKIQKKEINIFLADRYIVTFHSEKSDQVERAWKEITMGTVTKRWGPFYVFYLILDKTVDDFFPILYDLEDRINVLDEQRNMETLFEQLFQIRRQLLYLRHTIHPMQEIVMEILDSEHLIRHKTDRAYIKDIYDHLLKISEMIESTREITADIRENHLSINTHRTNRIIQVLTVITTIFMPLTLITGIYGMNFSNMPELKWKYGYFAVLIFMALLGTGLYQWFKRNGWLK</sequence>
<dbReference type="InterPro" id="IPR045861">
    <property type="entry name" value="CorA_cytoplasmic_dom"/>
</dbReference>
<dbReference type="PATRIC" id="fig|301148.3.peg.2661"/>
<dbReference type="GO" id="GO:0015087">
    <property type="term" value="F:cobalt ion transmembrane transporter activity"/>
    <property type="evidence" value="ECO:0007669"/>
    <property type="project" value="UniProtKB-UniRule"/>
</dbReference>
<evidence type="ECO:0000256" key="3">
    <source>
        <dbReference type="ARBA" id="ARBA00022448"/>
    </source>
</evidence>
<keyword evidence="5 12" id="KW-0812">Transmembrane</keyword>
<dbReference type="CDD" id="cd12831">
    <property type="entry name" value="TmCorA-like_u2"/>
    <property type="match status" value="1"/>
</dbReference>
<evidence type="ECO:0000256" key="12">
    <source>
        <dbReference type="RuleBase" id="RU362010"/>
    </source>
</evidence>
<feature type="transmembrane region" description="Helical" evidence="12">
    <location>
        <begin position="253"/>
        <end position="276"/>
    </location>
</feature>
<keyword evidence="4 12" id="KW-1003">Cell membrane</keyword>
<evidence type="ECO:0000256" key="11">
    <source>
        <dbReference type="ARBA" id="ARBA00045497"/>
    </source>
</evidence>
<evidence type="ECO:0000256" key="4">
    <source>
        <dbReference type="ARBA" id="ARBA00022475"/>
    </source>
</evidence>
<keyword evidence="7 12" id="KW-1133">Transmembrane helix</keyword>
<comment type="catalytic activity">
    <reaction evidence="10">
        <text>Mg(2+)(in) = Mg(2+)(out)</text>
        <dbReference type="Rhea" id="RHEA:29827"/>
        <dbReference type="ChEBI" id="CHEBI:18420"/>
    </reaction>
</comment>
<gene>
    <name evidence="12" type="primary">corA</name>
    <name evidence="13" type="ORF">B4135_4265</name>
</gene>
<dbReference type="Pfam" id="PF01544">
    <property type="entry name" value="CorA"/>
    <property type="match status" value="1"/>
</dbReference>
<dbReference type="PANTHER" id="PTHR46494:SF1">
    <property type="entry name" value="CORA FAMILY METAL ION TRANSPORTER (EUROFUNG)"/>
    <property type="match status" value="1"/>
</dbReference>
<evidence type="ECO:0000256" key="1">
    <source>
        <dbReference type="ARBA" id="ARBA00004651"/>
    </source>
</evidence>
<comment type="similarity">
    <text evidence="2 12">Belongs to the CorA metal ion transporter (MIT) (TC 1.A.35) family.</text>
</comment>